<dbReference type="EMBL" id="KB320663">
    <property type="protein sequence ID" value="ELW66062.1"/>
    <property type="molecule type" value="Genomic_DNA"/>
</dbReference>
<keyword evidence="8" id="KW-1185">Reference proteome</keyword>
<dbReference type="InterPro" id="IPR005343">
    <property type="entry name" value="Noc2"/>
</dbReference>
<accession>L9KY51</accession>
<organism evidence="7 8">
    <name type="scientific">Tupaia chinensis</name>
    <name type="common">Chinese tree shrew</name>
    <name type="synonym">Tupaia belangeri chinensis</name>
    <dbReference type="NCBI Taxonomy" id="246437"/>
    <lineage>
        <taxon>Eukaryota</taxon>
        <taxon>Metazoa</taxon>
        <taxon>Chordata</taxon>
        <taxon>Craniata</taxon>
        <taxon>Vertebrata</taxon>
        <taxon>Euteleostomi</taxon>
        <taxon>Mammalia</taxon>
        <taxon>Eutheria</taxon>
        <taxon>Euarchontoglires</taxon>
        <taxon>Scandentia</taxon>
        <taxon>Tupaiidae</taxon>
        <taxon>Tupaia</taxon>
    </lineage>
</organism>
<feature type="region of interest" description="Disordered" evidence="6">
    <location>
        <begin position="1"/>
        <end position="65"/>
    </location>
</feature>
<proteinExistence type="inferred from homology"/>
<dbReference type="PANTHER" id="PTHR12687">
    <property type="entry name" value="NUCLEOLAR COMPLEX 2 AND RAD4-RELATED"/>
    <property type="match status" value="1"/>
</dbReference>
<sequence length="621" mass="68863">MSAVATMPKRKAEGDAKGEKAKPEPQPKQVPAKKGEKVPKGKGGKADAGKNGDKPAEKGDTQTDQEQKAEAFDFFLISFVKKMKRYLVVESASKSPLLEEEHLLQKDTALSSGMKQMSAPVAVFKAQVSSSSPRPKAQAQAQLLSWDKSRASRSALPLRKLVPMGKGKEVYPCRVDVCGEEQRKPAAGTLNEYLLVQNLVAGLVDTVVPHYPLVAISDTAAGVDTKYSSVTGPAGGARTGLLICQVPGVPPVASLTLLTIRPVLESSLRGTHRDVCGLAPVCVLCALFPELGTAVLQHISSLVPYFLTFPKQCRMLIKRVVVPWSTGEEPVWVLAFLVLMRVCWHKKDTFLSPILKQMYITYVRNCRFTSPSALPLTNFMQCILTELLALDPVVSYQHAFLYNRQLTIHLCNAMTTHKKETFQSIEALQPLVYLLSQVVIDSIKLIPTARFYPLCRHCVCALTPLSGNTGAFIPVLPFILEIFQQADFNKRPGRMSSKPINFSVILKLSNVNLQEKAYWDSLRYKVEDRNDKDRMEFKDLLDLDSAEEDATDFPKRGIPGSLRARQEVENEEEEDNKDEDDSLNSEDGHADKDMGLDPGELWQLAQGSEYQLEDLQLSEED</sequence>
<dbReference type="GO" id="GO:0005730">
    <property type="term" value="C:nucleolus"/>
    <property type="evidence" value="ECO:0007669"/>
    <property type="project" value="TreeGrafter"/>
</dbReference>
<dbReference type="InterPro" id="IPR000079">
    <property type="entry name" value="HMGN_fam"/>
</dbReference>
<keyword evidence="5" id="KW-0539">Nucleus</keyword>
<dbReference type="SMART" id="SM00527">
    <property type="entry name" value="HMG17"/>
    <property type="match status" value="1"/>
</dbReference>
<evidence type="ECO:0000256" key="6">
    <source>
        <dbReference type="SAM" id="MobiDB-lite"/>
    </source>
</evidence>
<evidence type="ECO:0000256" key="3">
    <source>
        <dbReference type="ARBA" id="ARBA00007696"/>
    </source>
</evidence>
<evidence type="ECO:0000313" key="7">
    <source>
        <dbReference type="EMBL" id="ELW66062.1"/>
    </source>
</evidence>
<feature type="compositionally biased region" description="Basic and acidic residues" evidence="6">
    <location>
        <begin position="586"/>
        <end position="595"/>
    </location>
</feature>
<evidence type="ECO:0000256" key="1">
    <source>
        <dbReference type="ARBA" id="ARBA00004123"/>
    </source>
</evidence>
<dbReference type="AlphaFoldDB" id="L9KY51"/>
<dbReference type="GO" id="GO:0005654">
    <property type="term" value="C:nucleoplasm"/>
    <property type="evidence" value="ECO:0007669"/>
    <property type="project" value="TreeGrafter"/>
</dbReference>
<feature type="compositionally biased region" description="Acidic residues" evidence="6">
    <location>
        <begin position="569"/>
        <end position="584"/>
    </location>
</feature>
<dbReference type="Pfam" id="PF01101">
    <property type="entry name" value="HMG14_17"/>
    <property type="match status" value="1"/>
</dbReference>
<dbReference type="PANTHER" id="PTHR12687:SF4">
    <property type="entry name" value="NUCLEOLAR COMPLEX PROTEIN 2 HOMOLOG"/>
    <property type="match status" value="1"/>
</dbReference>
<dbReference type="GO" id="GO:0000122">
    <property type="term" value="P:negative regulation of transcription by RNA polymerase II"/>
    <property type="evidence" value="ECO:0007669"/>
    <property type="project" value="TreeGrafter"/>
</dbReference>
<dbReference type="GO" id="GO:0030691">
    <property type="term" value="C:Noc2p-Noc3p complex"/>
    <property type="evidence" value="ECO:0007669"/>
    <property type="project" value="TreeGrafter"/>
</dbReference>
<dbReference type="GO" id="GO:0000785">
    <property type="term" value="C:chromatin"/>
    <property type="evidence" value="ECO:0007669"/>
    <property type="project" value="InterPro"/>
</dbReference>
<dbReference type="GO" id="GO:0042273">
    <property type="term" value="P:ribosomal large subunit biogenesis"/>
    <property type="evidence" value="ECO:0007669"/>
    <property type="project" value="TreeGrafter"/>
</dbReference>
<evidence type="ECO:0000256" key="5">
    <source>
        <dbReference type="ARBA" id="ARBA00023242"/>
    </source>
</evidence>
<dbReference type="GO" id="GO:0030690">
    <property type="term" value="C:Noc1p-Noc2p complex"/>
    <property type="evidence" value="ECO:0007669"/>
    <property type="project" value="TreeGrafter"/>
</dbReference>
<dbReference type="GO" id="GO:0031492">
    <property type="term" value="F:nucleosomal DNA binding"/>
    <property type="evidence" value="ECO:0007669"/>
    <property type="project" value="InterPro"/>
</dbReference>
<evidence type="ECO:0000256" key="2">
    <source>
        <dbReference type="ARBA" id="ARBA00005907"/>
    </source>
</evidence>
<comment type="similarity">
    <text evidence="2">Belongs to the NOC2 family.</text>
</comment>
<reference evidence="8" key="1">
    <citation type="submission" date="2012-07" db="EMBL/GenBank/DDBJ databases">
        <title>Genome of the Chinese tree shrew, a rising model animal genetically related to primates.</title>
        <authorList>
            <person name="Zhang G."/>
            <person name="Fan Y."/>
            <person name="Yao Y."/>
            <person name="Huang Z."/>
        </authorList>
    </citation>
    <scope>NUCLEOTIDE SEQUENCE [LARGE SCALE GENOMIC DNA]</scope>
</reference>
<dbReference type="PRINTS" id="PR00925">
    <property type="entry name" value="NONHISHMG17"/>
</dbReference>
<dbReference type="InParanoid" id="L9KY51"/>
<dbReference type="Proteomes" id="UP000011518">
    <property type="component" value="Unassembled WGS sequence"/>
</dbReference>
<evidence type="ECO:0000313" key="8">
    <source>
        <dbReference type="Proteomes" id="UP000011518"/>
    </source>
</evidence>
<dbReference type="GO" id="GO:0042393">
    <property type="term" value="F:histone binding"/>
    <property type="evidence" value="ECO:0007669"/>
    <property type="project" value="TreeGrafter"/>
</dbReference>
<gene>
    <name evidence="7" type="ORF">TREES_T100014893</name>
</gene>
<protein>
    <submittedName>
        <fullName evidence="7">Nucleolar complex protein 2 like protein</fullName>
    </submittedName>
</protein>
<dbReference type="STRING" id="246437.L9KY51"/>
<comment type="subcellular location">
    <subcellularLocation>
        <location evidence="1">Nucleus</location>
    </subcellularLocation>
</comment>
<reference evidence="8" key="2">
    <citation type="journal article" date="2013" name="Nat. Commun.">
        <title>Genome of the Chinese tree shrew.</title>
        <authorList>
            <person name="Fan Y."/>
            <person name="Huang Z.Y."/>
            <person name="Cao C.C."/>
            <person name="Chen C.S."/>
            <person name="Chen Y.X."/>
            <person name="Fan D.D."/>
            <person name="He J."/>
            <person name="Hou H.L."/>
            <person name="Hu L."/>
            <person name="Hu X.T."/>
            <person name="Jiang X.T."/>
            <person name="Lai R."/>
            <person name="Lang Y.S."/>
            <person name="Liang B."/>
            <person name="Liao S.G."/>
            <person name="Mu D."/>
            <person name="Ma Y.Y."/>
            <person name="Niu Y.Y."/>
            <person name="Sun X.Q."/>
            <person name="Xia J.Q."/>
            <person name="Xiao J."/>
            <person name="Xiong Z.Q."/>
            <person name="Xu L."/>
            <person name="Yang L."/>
            <person name="Zhang Y."/>
            <person name="Zhao W."/>
            <person name="Zhao X.D."/>
            <person name="Zheng Y.T."/>
            <person name="Zhou J.M."/>
            <person name="Zhu Y.B."/>
            <person name="Zhang G.J."/>
            <person name="Wang J."/>
            <person name="Yao Y.G."/>
        </authorList>
    </citation>
    <scope>NUCLEOTIDE SEQUENCE [LARGE SCALE GENOMIC DNA]</scope>
</reference>
<keyword evidence="4" id="KW-0238">DNA-binding</keyword>
<dbReference type="GO" id="GO:0003714">
    <property type="term" value="F:transcription corepressor activity"/>
    <property type="evidence" value="ECO:0007669"/>
    <property type="project" value="TreeGrafter"/>
</dbReference>
<evidence type="ECO:0000256" key="4">
    <source>
        <dbReference type="ARBA" id="ARBA00023125"/>
    </source>
</evidence>
<feature type="compositionally biased region" description="Basic and acidic residues" evidence="6">
    <location>
        <begin position="10"/>
        <end position="25"/>
    </location>
</feature>
<name>L9KY51_TUPCH</name>
<feature type="compositionally biased region" description="Basic and acidic residues" evidence="6">
    <location>
        <begin position="33"/>
        <end position="65"/>
    </location>
</feature>
<feature type="region of interest" description="Disordered" evidence="6">
    <location>
        <begin position="550"/>
        <end position="621"/>
    </location>
</feature>
<dbReference type="eggNOG" id="ENOG502TM6U">
    <property type="taxonomic scope" value="Eukaryota"/>
</dbReference>
<dbReference type="Pfam" id="PF03715">
    <property type="entry name" value="Noc2"/>
    <property type="match status" value="2"/>
</dbReference>
<comment type="similarity">
    <text evidence="3">Belongs to the HMGN family.</text>
</comment>